<sequence length="192" mass="22371">QVEPTFPRTGQQTQQQFSLPLPPTLTNTTPFPVEDDETQLFQDTQRQFSTPDQFTRFEQVTQPPELPLQTQPTLRRPQASTQQRVTETITTTQLPQVFQQRVVAPEVNQQPSGQSFQSTARPALKTQLRRVQNRPKPRLHHLQSGRQQIEQDQTRGFPQQQQQQSPQRIVQILQQPRQEQQQQSPQRIVQIL</sequence>
<reference evidence="2" key="1">
    <citation type="submission" date="2015-12" db="EMBL/GenBank/DDBJ databases">
        <title>De novo transcriptome assembly of four potential Pierce s Disease insect vectors from Arizona vineyards.</title>
        <authorList>
            <person name="Tassone E.E."/>
        </authorList>
    </citation>
    <scope>NUCLEOTIDE SEQUENCE</scope>
</reference>
<dbReference type="EMBL" id="GEDC01001184">
    <property type="protein sequence ID" value="JAS36114.1"/>
    <property type="molecule type" value="Transcribed_RNA"/>
</dbReference>
<dbReference type="AlphaFoldDB" id="A0A1B6EE20"/>
<gene>
    <name evidence="2" type="ORF">g.1048</name>
</gene>
<organism evidence="2">
    <name type="scientific">Clastoptera arizonana</name>
    <name type="common">Arizona spittle bug</name>
    <dbReference type="NCBI Taxonomy" id="38151"/>
    <lineage>
        <taxon>Eukaryota</taxon>
        <taxon>Metazoa</taxon>
        <taxon>Ecdysozoa</taxon>
        <taxon>Arthropoda</taxon>
        <taxon>Hexapoda</taxon>
        <taxon>Insecta</taxon>
        <taxon>Pterygota</taxon>
        <taxon>Neoptera</taxon>
        <taxon>Paraneoptera</taxon>
        <taxon>Hemiptera</taxon>
        <taxon>Auchenorrhyncha</taxon>
        <taxon>Cercopoidea</taxon>
        <taxon>Clastopteridae</taxon>
        <taxon>Clastoptera</taxon>
    </lineage>
</organism>
<evidence type="ECO:0000256" key="1">
    <source>
        <dbReference type="SAM" id="MobiDB-lite"/>
    </source>
</evidence>
<feature type="region of interest" description="Disordered" evidence="1">
    <location>
        <begin position="60"/>
        <end position="86"/>
    </location>
</feature>
<name>A0A1B6EE20_9HEMI</name>
<evidence type="ECO:0000313" key="2">
    <source>
        <dbReference type="EMBL" id="JAS36114.1"/>
    </source>
</evidence>
<feature type="region of interest" description="Disordered" evidence="1">
    <location>
        <begin position="1"/>
        <end position="33"/>
    </location>
</feature>
<feature type="non-terminal residue" evidence="2">
    <location>
        <position position="192"/>
    </location>
</feature>
<proteinExistence type="predicted"/>
<feature type="non-terminal residue" evidence="2">
    <location>
        <position position="1"/>
    </location>
</feature>
<feature type="compositionally biased region" description="Low complexity" evidence="1">
    <location>
        <begin position="61"/>
        <end position="74"/>
    </location>
</feature>
<protein>
    <submittedName>
        <fullName evidence="2">Uncharacterized protein</fullName>
    </submittedName>
</protein>
<feature type="region of interest" description="Disordered" evidence="1">
    <location>
        <begin position="129"/>
        <end position="168"/>
    </location>
</feature>
<feature type="compositionally biased region" description="Basic residues" evidence="1">
    <location>
        <begin position="129"/>
        <end position="143"/>
    </location>
</feature>
<accession>A0A1B6EE20</accession>
<feature type="compositionally biased region" description="Low complexity" evidence="1">
    <location>
        <begin position="154"/>
        <end position="168"/>
    </location>
</feature>
<feature type="compositionally biased region" description="Polar residues" evidence="1">
    <location>
        <begin position="8"/>
        <end position="18"/>
    </location>
</feature>